<evidence type="ECO:0000256" key="6">
    <source>
        <dbReference type="ARBA" id="ARBA00022827"/>
    </source>
</evidence>
<keyword evidence="13" id="KW-1185">Reference proteome</keyword>
<evidence type="ECO:0000256" key="1">
    <source>
        <dbReference type="ARBA" id="ARBA00011955"/>
    </source>
</evidence>
<comment type="cofactor">
    <cofactor evidence="11">
        <name>Mg(2+)</name>
        <dbReference type="ChEBI" id="CHEBI:18420"/>
    </cofactor>
    <cofactor evidence="11">
        <name>Mn(2+)</name>
        <dbReference type="ChEBI" id="CHEBI:29035"/>
    </cofactor>
    <text evidence="11">Magnesium. Can also use manganese.</text>
</comment>
<evidence type="ECO:0000256" key="4">
    <source>
        <dbReference type="ARBA" id="ARBA00022679"/>
    </source>
</evidence>
<feature type="binding site" evidence="11">
    <location>
        <position position="275"/>
    </location>
    <ligand>
        <name>Mg(2+)</name>
        <dbReference type="ChEBI" id="CHEBI:18420"/>
    </ligand>
</feature>
<dbReference type="RefSeq" id="WP_126537526.1">
    <property type="nucleotide sequence ID" value="NZ_BSPM01000008.1"/>
</dbReference>
<keyword evidence="5 10" id="KW-0479">Metal-binding</keyword>
<dbReference type="InterPro" id="IPR024932">
    <property type="entry name" value="ApbE"/>
</dbReference>
<dbReference type="GO" id="GO:0046872">
    <property type="term" value="F:metal ion binding"/>
    <property type="evidence" value="ECO:0007669"/>
    <property type="project" value="UniProtKB-UniRule"/>
</dbReference>
<keyword evidence="6 10" id="KW-0274">FAD</keyword>
<feature type="binding site" evidence="11">
    <location>
        <position position="271"/>
    </location>
    <ligand>
        <name>Mg(2+)</name>
        <dbReference type="ChEBI" id="CHEBI:18420"/>
    </ligand>
</feature>
<evidence type="ECO:0000256" key="3">
    <source>
        <dbReference type="ARBA" id="ARBA00022630"/>
    </source>
</evidence>
<name>A0A4R6RK24_9HYPH</name>
<dbReference type="EC" id="2.7.1.180" evidence="1 10"/>
<evidence type="ECO:0000256" key="11">
    <source>
        <dbReference type="PIRSR" id="PIRSR006268-2"/>
    </source>
</evidence>
<evidence type="ECO:0000313" key="12">
    <source>
        <dbReference type="EMBL" id="TDP86267.1"/>
    </source>
</evidence>
<evidence type="ECO:0000256" key="8">
    <source>
        <dbReference type="ARBA" id="ARBA00031306"/>
    </source>
</evidence>
<dbReference type="PIRSF" id="PIRSF006268">
    <property type="entry name" value="ApbE"/>
    <property type="match status" value="1"/>
</dbReference>
<evidence type="ECO:0000256" key="2">
    <source>
        <dbReference type="ARBA" id="ARBA00016337"/>
    </source>
</evidence>
<dbReference type="OrthoDB" id="9778595at2"/>
<accession>A0A4R6RK24</accession>
<proteinExistence type="inferred from homology"/>
<dbReference type="Proteomes" id="UP000294547">
    <property type="component" value="Unassembled WGS sequence"/>
</dbReference>
<dbReference type="InterPro" id="IPR003374">
    <property type="entry name" value="ApbE-like_sf"/>
</dbReference>
<evidence type="ECO:0000256" key="7">
    <source>
        <dbReference type="ARBA" id="ARBA00022842"/>
    </source>
</evidence>
<keyword evidence="3 10" id="KW-0285">Flavoprotein</keyword>
<evidence type="ECO:0000256" key="5">
    <source>
        <dbReference type="ARBA" id="ARBA00022723"/>
    </source>
</evidence>
<sequence length="345" mass="35043">MSRTSTEAACGLRRVALDGPTMGSRWTAVWHDDGAVDAMAVGRALAAAVGAVDDAMSTWKPESDLMRLNRAAVGPWHPVPASLAVVLDTALAIRRASAGAFDVGVGRLVADWGFGAHAGKADGLPAAPGGLDVATLEVDVAGARVRKLAPTALDLSGIAKGFGVDELARVLDAAGIENHLVGIDGEMRARGRKPDGAPWAIAVERPEPGVRAVHGVVALEDVAVATSGDYRHFRGEGADRISHTVDPRSSRPVRNAVASVTVLASTAMVADAAATAITVLGSDEGLAFAGRLGLDALVLLRRPDGTLEERAGGRFAAQADVAASAGEASSVGGVSSGASIRNHAT</sequence>
<evidence type="ECO:0000313" key="13">
    <source>
        <dbReference type="Proteomes" id="UP000294547"/>
    </source>
</evidence>
<organism evidence="12 13">
    <name type="scientific">Oharaeibacter diazotrophicus</name>
    <dbReference type="NCBI Taxonomy" id="1920512"/>
    <lineage>
        <taxon>Bacteria</taxon>
        <taxon>Pseudomonadati</taxon>
        <taxon>Pseudomonadota</taxon>
        <taxon>Alphaproteobacteria</taxon>
        <taxon>Hyphomicrobiales</taxon>
        <taxon>Pleomorphomonadaceae</taxon>
        <taxon>Oharaeibacter</taxon>
    </lineage>
</organism>
<dbReference type="AlphaFoldDB" id="A0A4R6RK24"/>
<dbReference type="SUPFAM" id="SSF143631">
    <property type="entry name" value="ApbE-like"/>
    <property type="match status" value="1"/>
</dbReference>
<dbReference type="EMBL" id="SNXY01000006">
    <property type="protein sequence ID" value="TDP86267.1"/>
    <property type="molecule type" value="Genomic_DNA"/>
</dbReference>
<gene>
    <name evidence="12" type="ORF">EDD54_0136</name>
</gene>
<reference evidence="12 13" key="1">
    <citation type="submission" date="2019-03" db="EMBL/GenBank/DDBJ databases">
        <title>Genomic Encyclopedia of Type Strains, Phase IV (KMG-IV): sequencing the most valuable type-strain genomes for metagenomic binning, comparative biology and taxonomic classification.</title>
        <authorList>
            <person name="Goeker M."/>
        </authorList>
    </citation>
    <scope>NUCLEOTIDE SEQUENCE [LARGE SCALE GENOMIC DNA]</scope>
    <source>
        <strain evidence="12 13">DSM 102969</strain>
    </source>
</reference>
<dbReference type="PANTHER" id="PTHR30040">
    <property type="entry name" value="THIAMINE BIOSYNTHESIS LIPOPROTEIN APBE"/>
    <property type="match status" value="1"/>
</dbReference>
<comment type="catalytic activity">
    <reaction evidence="9 10">
        <text>L-threonyl-[protein] + FAD = FMN-L-threonyl-[protein] + AMP + H(+)</text>
        <dbReference type="Rhea" id="RHEA:36847"/>
        <dbReference type="Rhea" id="RHEA-COMP:11060"/>
        <dbReference type="Rhea" id="RHEA-COMP:11061"/>
        <dbReference type="ChEBI" id="CHEBI:15378"/>
        <dbReference type="ChEBI" id="CHEBI:30013"/>
        <dbReference type="ChEBI" id="CHEBI:57692"/>
        <dbReference type="ChEBI" id="CHEBI:74257"/>
        <dbReference type="ChEBI" id="CHEBI:456215"/>
        <dbReference type="EC" id="2.7.1.180"/>
    </reaction>
</comment>
<comment type="caution">
    <text evidence="12">The sequence shown here is derived from an EMBL/GenBank/DDBJ whole genome shotgun (WGS) entry which is preliminary data.</text>
</comment>
<dbReference type="GO" id="GO:0016740">
    <property type="term" value="F:transferase activity"/>
    <property type="evidence" value="ECO:0007669"/>
    <property type="project" value="UniProtKB-UniRule"/>
</dbReference>
<dbReference type="Gene3D" id="3.10.520.10">
    <property type="entry name" value="ApbE-like domains"/>
    <property type="match status" value="1"/>
</dbReference>
<evidence type="ECO:0000256" key="9">
    <source>
        <dbReference type="ARBA" id="ARBA00048540"/>
    </source>
</evidence>
<protein>
    <recommendedName>
        <fullName evidence="2 10">FAD:protein FMN transferase</fullName>
        <ecNumber evidence="1 10">2.7.1.180</ecNumber>
    </recommendedName>
    <alternativeName>
        <fullName evidence="8 10">Flavin transferase</fullName>
    </alternativeName>
</protein>
<evidence type="ECO:0000256" key="10">
    <source>
        <dbReference type="PIRNR" id="PIRNR006268"/>
    </source>
</evidence>
<comment type="similarity">
    <text evidence="10">Belongs to the ApbE family.</text>
</comment>
<dbReference type="PANTHER" id="PTHR30040:SF2">
    <property type="entry name" value="FAD:PROTEIN FMN TRANSFERASE"/>
    <property type="match status" value="1"/>
</dbReference>
<feature type="binding site" evidence="11">
    <location>
        <position position="157"/>
    </location>
    <ligand>
        <name>Mg(2+)</name>
        <dbReference type="ChEBI" id="CHEBI:18420"/>
    </ligand>
</feature>
<dbReference type="Pfam" id="PF02424">
    <property type="entry name" value="ApbE"/>
    <property type="match status" value="1"/>
</dbReference>
<keyword evidence="4 10" id="KW-0808">Transferase</keyword>
<keyword evidence="7 10" id="KW-0460">Magnesium</keyword>
<keyword evidence="12" id="KW-0449">Lipoprotein</keyword>